<dbReference type="Proteomes" id="UP000256829">
    <property type="component" value="Unassembled WGS sequence"/>
</dbReference>
<name>A0A3D8VIK4_9GAMM</name>
<feature type="transmembrane region" description="Helical" evidence="1">
    <location>
        <begin position="20"/>
        <end position="42"/>
    </location>
</feature>
<organism evidence="2 3">
    <name type="scientific">Lysobacter soli</name>
    <dbReference type="NCBI Taxonomy" id="453783"/>
    <lineage>
        <taxon>Bacteria</taxon>
        <taxon>Pseudomonadati</taxon>
        <taxon>Pseudomonadota</taxon>
        <taxon>Gammaproteobacteria</taxon>
        <taxon>Lysobacterales</taxon>
        <taxon>Lysobacteraceae</taxon>
        <taxon>Lysobacter</taxon>
    </lineage>
</organism>
<proteinExistence type="predicted"/>
<keyword evidence="3" id="KW-1185">Reference proteome</keyword>
<feature type="transmembrane region" description="Helical" evidence="1">
    <location>
        <begin position="161"/>
        <end position="181"/>
    </location>
</feature>
<evidence type="ECO:0000313" key="2">
    <source>
        <dbReference type="EMBL" id="RDY69204.1"/>
    </source>
</evidence>
<keyword evidence="1" id="KW-1133">Transmembrane helix</keyword>
<protein>
    <submittedName>
        <fullName evidence="2">DUF998 domain-containing protein</fullName>
    </submittedName>
</protein>
<reference evidence="2 3" key="1">
    <citation type="submission" date="2018-08" db="EMBL/GenBank/DDBJ databases">
        <title>Lysobacter soli KCTC 22011, whole genome shotgun sequence.</title>
        <authorList>
            <person name="Zhang X."/>
            <person name="Feng G."/>
            <person name="Zhu H."/>
        </authorList>
    </citation>
    <scope>NUCLEOTIDE SEQUENCE [LARGE SCALE GENOMIC DNA]</scope>
    <source>
        <strain evidence="2 3">KCTC 22011</strain>
    </source>
</reference>
<accession>A0A3D8VIK4</accession>
<gene>
    <name evidence="2" type="ORF">DX912_00015</name>
</gene>
<evidence type="ECO:0000313" key="3">
    <source>
        <dbReference type="Proteomes" id="UP000256829"/>
    </source>
</evidence>
<keyword evidence="1" id="KW-0812">Transmembrane</keyword>
<feature type="transmembrane region" description="Helical" evidence="1">
    <location>
        <begin position="62"/>
        <end position="85"/>
    </location>
</feature>
<dbReference type="Pfam" id="PF06197">
    <property type="entry name" value="DUF998"/>
    <property type="match status" value="1"/>
</dbReference>
<dbReference type="InterPro" id="IPR009339">
    <property type="entry name" value="DUF998"/>
</dbReference>
<feature type="transmembrane region" description="Helical" evidence="1">
    <location>
        <begin position="131"/>
        <end position="149"/>
    </location>
</feature>
<feature type="transmembrane region" description="Helical" evidence="1">
    <location>
        <begin position="92"/>
        <end position="111"/>
    </location>
</feature>
<sequence length="217" mass="23539">MSDVPAVAQQRIASARTRTIGTWALGGVAVFALVAIAMQFLRTDLDFVRATLSFYLLGPLGLWLQLAYVGLAMSLALIGAGYYGAAGRERRSAAALCLFLVGAIGVAVTAWAETDRGGPAAMTMAAKIHAISAPLAFLGTTLGMLWQSWAFRRDPRWRQQFALAFGLAVFCFVALWLHALWRDLPRGLSQKVVIAAIAVWLMLAAHWLRRTPSSGQY</sequence>
<dbReference type="RefSeq" id="WP_115840426.1">
    <property type="nucleotide sequence ID" value="NZ_CP183976.1"/>
</dbReference>
<keyword evidence="1" id="KW-0472">Membrane</keyword>
<feature type="transmembrane region" description="Helical" evidence="1">
    <location>
        <begin position="187"/>
        <end position="208"/>
    </location>
</feature>
<dbReference type="AlphaFoldDB" id="A0A3D8VIK4"/>
<evidence type="ECO:0000256" key="1">
    <source>
        <dbReference type="SAM" id="Phobius"/>
    </source>
</evidence>
<comment type="caution">
    <text evidence="2">The sequence shown here is derived from an EMBL/GenBank/DDBJ whole genome shotgun (WGS) entry which is preliminary data.</text>
</comment>
<dbReference type="EMBL" id="QTJR01000001">
    <property type="protein sequence ID" value="RDY69204.1"/>
    <property type="molecule type" value="Genomic_DNA"/>
</dbReference>